<gene>
    <name evidence="1" type="ORF">FME95_09125</name>
</gene>
<reference evidence="1 2" key="1">
    <citation type="submission" date="2019-07" db="EMBL/GenBank/DDBJ databases">
        <title>Reinekea sp. strain SSH23 genome sequencing and assembly.</title>
        <authorList>
            <person name="Kim I."/>
        </authorList>
    </citation>
    <scope>NUCLEOTIDE SEQUENCE [LARGE SCALE GENOMIC DNA]</scope>
    <source>
        <strain evidence="1 2">SSH23</strain>
    </source>
</reference>
<dbReference type="RefSeq" id="WP_147714079.1">
    <property type="nucleotide sequence ID" value="NZ_VKAD01000001.1"/>
</dbReference>
<accession>A0A5C8ZCV4</accession>
<evidence type="ECO:0000313" key="2">
    <source>
        <dbReference type="Proteomes" id="UP000321764"/>
    </source>
</evidence>
<sequence>MQQQKIQLTKEGLAHHSRYFAIQTNNEAWKLADTAKTDAEKEALMAHAFASLFHWQKSGHANNINMAY</sequence>
<protein>
    <submittedName>
        <fullName evidence="1">Uncharacterized protein</fullName>
    </submittedName>
</protein>
<name>A0A5C8ZCV4_9GAMM</name>
<comment type="caution">
    <text evidence="1">The sequence shown here is derived from an EMBL/GenBank/DDBJ whole genome shotgun (WGS) entry which is preliminary data.</text>
</comment>
<keyword evidence="2" id="KW-1185">Reference proteome</keyword>
<evidence type="ECO:0000313" key="1">
    <source>
        <dbReference type="EMBL" id="TXR54680.1"/>
    </source>
</evidence>
<dbReference type="Proteomes" id="UP000321764">
    <property type="component" value="Unassembled WGS sequence"/>
</dbReference>
<proteinExistence type="predicted"/>
<organism evidence="1 2">
    <name type="scientific">Reinekea thalattae</name>
    <dbReference type="NCBI Taxonomy" id="2593301"/>
    <lineage>
        <taxon>Bacteria</taxon>
        <taxon>Pseudomonadati</taxon>
        <taxon>Pseudomonadota</taxon>
        <taxon>Gammaproteobacteria</taxon>
        <taxon>Oceanospirillales</taxon>
        <taxon>Saccharospirillaceae</taxon>
        <taxon>Reinekea</taxon>
    </lineage>
</organism>
<dbReference type="EMBL" id="VKAD01000001">
    <property type="protein sequence ID" value="TXR54680.1"/>
    <property type="molecule type" value="Genomic_DNA"/>
</dbReference>
<dbReference type="OrthoDB" id="5893696at2"/>
<dbReference type="AlphaFoldDB" id="A0A5C8ZCV4"/>